<proteinExistence type="predicted"/>
<evidence type="ECO:0000313" key="2">
    <source>
        <dbReference type="EMBL" id="KDN63022.1"/>
    </source>
</evidence>
<comment type="caution">
    <text evidence="2">The sequence shown here is derived from an EMBL/GenBank/DDBJ whole genome shotgun (WGS) entry which is preliminary data.</text>
</comment>
<feature type="compositionally biased region" description="Low complexity" evidence="1">
    <location>
        <begin position="284"/>
        <end position="296"/>
    </location>
</feature>
<gene>
    <name evidence="2" type="ORF">CSUB01_11244</name>
</gene>
<dbReference type="EMBL" id="JMSE01001266">
    <property type="protein sequence ID" value="KDN63022.1"/>
    <property type="molecule type" value="Genomic_DNA"/>
</dbReference>
<keyword evidence="3" id="KW-1185">Reference proteome</keyword>
<protein>
    <submittedName>
        <fullName evidence="2">Putative fork head domain-containing protein</fullName>
    </submittedName>
</protein>
<accession>A0A066X218</accession>
<feature type="region of interest" description="Disordered" evidence="1">
    <location>
        <begin position="259"/>
        <end position="296"/>
    </location>
</feature>
<organism evidence="2 3">
    <name type="scientific">Colletotrichum sublineola</name>
    <name type="common">Sorghum anthracnose fungus</name>
    <dbReference type="NCBI Taxonomy" id="1173701"/>
    <lineage>
        <taxon>Eukaryota</taxon>
        <taxon>Fungi</taxon>
        <taxon>Dikarya</taxon>
        <taxon>Ascomycota</taxon>
        <taxon>Pezizomycotina</taxon>
        <taxon>Sordariomycetes</taxon>
        <taxon>Hypocreomycetidae</taxon>
        <taxon>Glomerellales</taxon>
        <taxon>Glomerellaceae</taxon>
        <taxon>Colletotrichum</taxon>
        <taxon>Colletotrichum graminicola species complex</taxon>
    </lineage>
</organism>
<evidence type="ECO:0000256" key="1">
    <source>
        <dbReference type="SAM" id="MobiDB-lite"/>
    </source>
</evidence>
<sequence length="339" mass="37749">MGNSEKSAKRKLMEAPPICGQSRDVECNNIMNCTKNDIDTNTFVVGFPRICPIYEADGPTSEDRLQISFQEGVENQSITEMSVTKINTPTAENSDNMPWFNHSFLGPNLLFPASNDQHLPTVLPQTTVAVEPSSDTIIPSSESADQKGGENQDLDFELSFLPPPISPLSCPVQKPVDDGICMPFVTAGEQPNSTPQHEREFVLKSTLFVNPGDLQRKQDHYKSEANLIDDNNPSGRAEYAIINVQRYSDRYNLRKMPRECHHAAQQAQKDVPPMPAKPSRLSEEASPVASPESSLLSHRNHVRNMLQDPCHDLPDNERLAPPSPAFNLDEIYQIAAWMV</sequence>
<reference evidence="3" key="1">
    <citation type="journal article" date="2014" name="Genome Announc.">
        <title>Draft genome sequence of Colletotrichum sublineola, a destructive pathogen of cultivated sorghum.</title>
        <authorList>
            <person name="Baroncelli R."/>
            <person name="Sanz-Martin J.M."/>
            <person name="Rech G.E."/>
            <person name="Sukno S.A."/>
            <person name="Thon M.R."/>
        </authorList>
    </citation>
    <scope>NUCLEOTIDE SEQUENCE [LARGE SCALE GENOMIC DNA]</scope>
    <source>
        <strain evidence="3">TX430BB</strain>
    </source>
</reference>
<name>A0A066X218_COLSU</name>
<dbReference type="AlphaFoldDB" id="A0A066X218"/>
<dbReference type="Proteomes" id="UP000027238">
    <property type="component" value="Unassembled WGS sequence"/>
</dbReference>
<dbReference type="HOGENOM" id="CLU_818931_0_0_1"/>
<evidence type="ECO:0000313" key="3">
    <source>
        <dbReference type="Proteomes" id="UP000027238"/>
    </source>
</evidence>